<feature type="compositionally biased region" description="Basic residues" evidence="1">
    <location>
        <begin position="1"/>
        <end position="20"/>
    </location>
</feature>
<evidence type="ECO:0000313" key="3">
    <source>
        <dbReference type="Proteomes" id="UP000239757"/>
    </source>
</evidence>
<reference evidence="2 3" key="1">
    <citation type="submission" date="2015-01" db="EMBL/GenBank/DDBJ databases">
        <title>Genome of allotetraploid Gossypium barbadense reveals genomic plasticity and fiber elongation in cotton evolution.</title>
        <authorList>
            <person name="Chen X."/>
            <person name="Liu X."/>
            <person name="Zhao B."/>
            <person name="Zheng H."/>
            <person name="Hu Y."/>
            <person name="Lu G."/>
            <person name="Yang C."/>
            <person name="Chen J."/>
            <person name="Shan C."/>
            <person name="Zhang L."/>
            <person name="Zhou Y."/>
            <person name="Wang L."/>
            <person name="Guo W."/>
            <person name="Bai Y."/>
            <person name="Ruan J."/>
            <person name="Shangguan X."/>
            <person name="Mao Y."/>
            <person name="Jiang J."/>
            <person name="Zhu Y."/>
            <person name="Lei J."/>
            <person name="Kang H."/>
            <person name="Chen S."/>
            <person name="He X."/>
            <person name="Wang R."/>
            <person name="Wang Y."/>
            <person name="Chen J."/>
            <person name="Wang L."/>
            <person name="Yu S."/>
            <person name="Wang B."/>
            <person name="Wei J."/>
            <person name="Song S."/>
            <person name="Lu X."/>
            <person name="Gao Z."/>
            <person name="Gu W."/>
            <person name="Deng X."/>
            <person name="Ma D."/>
            <person name="Wang S."/>
            <person name="Liang W."/>
            <person name="Fang L."/>
            <person name="Cai C."/>
            <person name="Zhu X."/>
            <person name="Zhou B."/>
            <person name="Zhang Y."/>
            <person name="Chen Z."/>
            <person name="Xu S."/>
            <person name="Zhu R."/>
            <person name="Wang S."/>
            <person name="Zhang T."/>
            <person name="Zhao G."/>
        </authorList>
    </citation>
    <scope>NUCLEOTIDE SEQUENCE [LARGE SCALE GENOMIC DNA]</scope>
    <source>
        <strain evidence="3">cv. Xinhai21</strain>
        <tissue evidence="2">Leaf</tissue>
    </source>
</reference>
<evidence type="ECO:0000313" key="2">
    <source>
        <dbReference type="EMBL" id="PPS00207.1"/>
    </source>
</evidence>
<organism evidence="2 3">
    <name type="scientific">Gossypium barbadense</name>
    <name type="common">Sea Island cotton</name>
    <name type="synonym">Hibiscus barbadensis</name>
    <dbReference type="NCBI Taxonomy" id="3634"/>
    <lineage>
        <taxon>Eukaryota</taxon>
        <taxon>Viridiplantae</taxon>
        <taxon>Streptophyta</taxon>
        <taxon>Embryophyta</taxon>
        <taxon>Tracheophyta</taxon>
        <taxon>Spermatophyta</taxon>
        <taxon>Magnoliopsida</taxon>
        <taxon>eudicotyledons</taxon>
        <taxon>Gunneridae</taxon>
        <taxon>Pentapetalae</taxon>
        <taxon>rosids</taxon>
        <taxon>malvids</taxon>
        <taxon>Malvales</taxon>
        <taxon>Malvaceae</taxon>
        <taxon>Malvoideae</taxon>
        <taxon>Gossypium</taxon>
    </lineage>
</organism>
<dbReference type="AlphaFoldDB" id="A0A2P5XA60"/>
<name>A0A2P5XA60_GOSBA</name>
<evidence type="ECO:0000256" key="1">
    <source>
        <dbReference type="SAM" id="MobiDB-lite"/>
    </source>
</evidence>
<accession>A0A2P5XA60</accession>
<dbReference type="Proteomes" id="UP000239757">
    <property type="component" value="Unassembled WGS sequence"/>
</dbReference>
<feature type="region of interest" description="Disordered" evidence="1">
    <location>
        <begin position="1"/>
        <end position="28"/>
    </location>
</feature>
<proteinExistence type="predicted"/>
<protein>
    <submittedName>
        <fullName evidence="2">Uncharacterized protein</fullName>
    </submittedName>
</protein>
<dbReference type="EMBL" id="KZ665341">
    <property type="protein sequence ID" value="PPS00207.1"/>
    <property type="molecule type" value="Genomic_DNA"/>
</dbReference>
<sequence length="245" mass="27800">MSSSRGKKTAVLASKKRKRASSSAGPNAKIRHPLLQFPRGPQEELFQILRARPLIAGHCTDWIAVEQTVMTNYDDPGTVQFRLGRLIRQLSIPEFGAALGLYTEEFKEENELHALSRHIHFSPSKCWHTLALGTASYNPSRFKASVLPPSLRTYPSQYRLTQSTEEEAYEDIPDDVPPQHEGPPLSHHHLLVQFMRWLHTLTSLSASLDLSNSVFNDLTTLMLLYSRFVSTSISHRRPTSRTIQR</sequence>
<gene>
    <name evidence="2" type="ORF">GOBAR_AA20453</name>
</gene>